<dbReference type="AlphaFoldDB" id="A0AAE3QQH8"/>
<dbReference type="PROSITE" id="PS01124">
    <property type="entry name" value="HTH_ARAC_FAMILY_2"/>
    <property type="match status" value="1"/>
</dbReference>
<feature type="domain" description="HTH araC/xylS-type" evidence="4">
    <location>
        <begin position="176"/>
        <end position="276"/>
    </location>
</feature>
<keyword evidence="3" id="KW-0804">Transcription</keyword>
<evidence type="ECO:0000256" key="1">
    <source>
        <dbReference type="ARBA" id="ARBA00023015"/>
    </source>
</evidence>
<dbReference type="PANTHER" id="PTHR43280:SF2">
    <property type="entry name" value="HTH-TYPE TRANSCRIPTIONAL REGULATOR EXSA"/>
    <property type="match status" value="1"/>
</dbReference>
<dbReference type="GO" id="GO:0003700">
    <property type="term" value="F:DNA-binding transcription factor activity"/>
    <property type="evidence" value="ECO:0007669"/>
    <property type="project" value="InterPro"/>
</dbReference>
<dbReference type="RefSeq" id="WP_313978815.1">
    <property type="nucleotide sequence ID" value="NZ_JASJOS010000005.1"/>
</dbReference>
<dbReference type="Gene3D" id="2.60.120.10">
    <property type="entry name" value="Jelly Rolls"/>
    <property type="match status" value="1"/>
</dbReference>
<dbReference type="GO" id="GO:0043565">
    <property type="term" value="F:sequence-specific DNA binding"/>
    <property type="evidence" value="ECO:0007669"/>
    <property type="project" value="InterPro"/>
</dbReference>
<keyword evidence="1" id="KW-0805">Transcription regulation</keyword>
<gene>
    <name evidence="5" type="ORF">QNI16_12305</name>
</gene>
<evidence type="ECO:0000259" key="4">
    <source>
        <dbReference type="PROSITE" id="PS01124"/>
    </source>
</evidence>
<dbReference type="SUPFAM" id="SSF46689">
    <property type="entry name" value="Homeodomain-like"/>
    <property type="match status" value="2"/>
</dbReference>
<evidence type="ECO:0000256" key="2">
    <source>
        <dbReference type="ARBA" id="ARBA00023125"/>
    </source>
</evidence>
<keyword evidence="2" id="KW-0238">DNA-binding</keyword>
<dbReference type="EMBL" id="JASJOS010000005">
    <property type="protein sequence ID" value="MDJ1481271.1"/>
    <property type="molecule type" value="Genomic_DNA"/>
</dbReference>
<dbReference type="Gene3D" id="1.10.10.60">
    <property type="entry name" value="Homeodomain-like"/>
    <property type="match status" value="2"/>
</dbReference>
<evidence type="ECO:0000313" key="6">
    <source>
        <dbReference type="Proteomes" id="UP001241110"/>
    </source>
</evidence>
<evidence type="ECO:0000256" key="3">
    <source>
        <dbReference type="ARBA" id="ARBA00023163"/>
    </source>
</evidence>
<dbReference type="SUPFAM" id="SSF51215">
    <property type="entry name" value="Regulatory protein AraC"/>
    <property type="match status" value="1"/>
</dbReference>
<organism evidence="5 6">
    <name type="scientific">Xanthocytophaga flava</name>
    <dbReference type="NCBI Taxonomy" id="3048013"/>
    <lineage>
        <taxon>Bacteria</taxon>
        <taxon>Pseudomonadati</taxon>
        <taxon>Bacteroidota</taxon>
        <taxon>Cytophagia</taxon>
        <taxon>Cytophagales</taxon>
        <taxon>Rhodocytophagaceae</taxon>
        <taxon>Xanthocytophaga</taxon>
    </lineage>
</organism>
<accession>A0AAE3QQH8</accession>
<comment type="caution">
    <text evidence="5">The sequence shown here is derived from an EMBL/GenBank/DDBJ whole genome shotgun (WGS) entry which is preliminary data.</text>
</comment>
<evidence type="ECO:0000313" key="5">
    <source>
        <dbReference type="EMBL" id="MDJ1481271.1"/>
    </source>
</evidence>
<dbReference type="InterPro" id="IPR003313">
    <property type="entry name" value="AraC-bd"/>
</dbReference>
<dbReference type="Pfam" id="PF12833">
    <property type="entry name" value="HTH_18"/>
    <property type="match status" value="1"/>
</dbReference>
<dbReference type="InterPro" id="IPR014710">
    <property type="entry name" value="RmlC-like_jellyroll"/>
</dbReference>
<dbReference type="PANTHER" id="PTHR43280">
    <property type="entry name" value="ARAC-FAMILY TRANSCRIPTIONAL REGULATOR"/>
    <property type="match status" value="1"/>
</dbReference>
<name>A0AAE3QQH8_9BACT</name>
<dbReference type="InterPro" id="IPR009057">
    <property type="entry name" value="Homeodomain-like_sf"/>
</dbReference>
<dbReference type="InterPro" id="IPR018060">
    <property type="entry name" value="HTH_AraC"/>
</dbReference>
<dbReference type="InterPro" id="IPR037923">
    <property type="entry name" value="HTH-like"/>
</dbReference>
<sequence length="283" mass="33560">MQKESLYQPFEIVYQTMDECPKLEHKHTFFELVYILSGTGKQCINEHKFQYHENHMFLLTPNDCHKFDIEVQTTFFFLRFNDIYLQKNGLAPHYVEQLEYILNNASHEPGCVLKNQSDKTLVRPVVEAIIREQVNQDINNKELITQLVNTLIIVVARNIAKYLPEKVNEYSDEKIIDILQYIQQHIYEPDKIRAKSISDHFGISETYLGRYFKKHTEETLQQYITNYRVRLIENRLKHSDLRVNEIAHSLGFTDESHLNKFFRKNKGQSPLSYRKQVRVTSSA</sequence>
<dbReference type="PROSITE" id="PS00041">
    <property type="entry name" value="HTH_ARAC_FAMILY_1"/>
    <property type="match status" value="1"/>
</dbReference>
<dbReference type="Pfam" id="PF02311">
    <property type="entry name" value="AraC_binding"/>
    <property type="match status" value="1"/>
</dbReference>
<dbReference type="InterPro" id="IPR018062">
    <property type="entry name" value="HTH_AraC-typ_CS"/>
</dbReference>
<dbReference type="SMART" id="SM00342">
    <property type="entry name" value="HTH_ARAC"/>
    <property type="match status" value="1"/>
</dbReference>
<proteinExistence type="predicted"/>
<dbReference type="Proteomes" id="UP001241110">
    <property type="component" value="Unassembled WGS sequence"/>
</dbReference>
<reference evidence="5" key="1">
    <citation type="submission" date="2023-05" db="EMBL/GenBank/DDBJ databases">
        <authorList>
            <person name="Zhang X."/>
        </authorList>
    </citation>
    <scope>NUCLEOTIDE SEQUENCE</scope>
    <source>
        <strain evidence="5">YF14B1</strain>
    </source>
</reference>
<protein>
    <submittedName>
        <fullName evidence="5">AraC family transcriptional regulator</fullName>
    </submittedName>
</protein>